<comment type="catalytic activity">
    <reaction evidence="12">
        <text>L-threonyl-[protein] + ATP = O-phospho-L-threonyl-[protein] + ADP + H(+)</text>
        <dbReference type="Rhea" id="RHEA:46608"/>
        <dbReference type="Rhea" id="RHEA-COMP:11060"/>
        <dbReference type="Rhea" id="RHEA-COMP:11605"/>
        <dbReference type="ChEBI" id="CHEBI:15378"/>
        <dbReference type="ChEBI" id="CHEBI:30013"/>
        <dbReference type="ChEBI" id="CHEBI:30616"/>
        <dbReference type="ChEBI" id="CHEBI:61977"/>
        <dbReference type="ChEBI" id="CHEBI:456216"/>
        <dbReference type="EC" id="2.7.11.1"/>
    </reaction>
</comment>
<dbReference type="CDD" id="cd05117">
    <property type="entry name" value="STKc_CAMK"/>
    <property type="match status" value="1"/>
</dbReference>
<feature type="binding site" evidence="15 17">
    <location>
        <position position="90"/>
    </location>
    <ligand>
        <name>ATP</name>
        <dbReference type="ChEBI" id="CHEBI:30616"/>
    </ligand>
</feature>
<dbReference type="AlphaFoldDB" id="A0A067BSB4"/>
<evidence type="ECO:0000256" key="6">
    <source>
        <dbReference type="ARBA" id="ARBA00022737"/>
    </source>
</evidence>
<dbReference type="GO" id="GO:0046872">
    <property type="term" value="F:metal ion binding"/>
    <property type="evidence" value="ECO:0007669"/>
    <property type="project" value="UniProtKB-KW"/>
</dbReference>
<gene>
    <name evidence="21" type="ORF">SPRG_12426</name>
</gene>
<dbReference type="InterPro" id="IPR008271">
    <property type="entry name" value="Ser/Thr_kinase_AS"/>
</dbReference>
<dbReference type="EC" id="2.7.11.1" evidence="2"/>
<evidence type="ECO:0000256" key="7">
    <source>
        <dbReference type="ARBA" id="ARBA00022741"/>
    </source>
</evidence>
<evidence type="ECO:0000313" key="21">
    <source>
        <dbReference type="EMBL" id="KDO21419.1"/>
    </source>
</evidence>
<feature type="active site" description="Proton acceptor" evidence="14">
    <location>
        <position position="183"/>
    </location>
</feature>
<dbReference type="FunFam" id="1.10.510.10:FF:000571">
    <property type="entry name" value="Maternal embryonic leucine zipper kinase"/>
    <property type="match status" value="1"/>
</dbReference>
<evidence type="ECO:0000259" key="20">
    <source>
        <dbReference type="PROSITE" id="PS50011"/>
    </source>
</evidence>
<dbReference type="FunFam" id="3.30.200.20:FF:000315">
    <property type="entry name" value="Calcium-dependent protein kinase 3"/>
    <property type="match status" value="1"/>
</dbReference>
<dbReference type="GeneID" id="24134384"/>
<comment type="cofactor">
    <cofactor evidence="1">
        <name>Mg(2+)</name>
        <dbReference type="ChEBI" id="CHEBI:18420"/>
    </cofactor>
</comment>
<comment type="similarity">
    <text evidence="11">Belongs to the protein kinase superfamily. Ser/Thr protein kinase family. CDPK subfamily.</text>
</comment>
<dbReference type="STRING" id="695850.A0A067BSB4"/>
<evidence type="ECO:0000256" key="11">
    <source>
        <dbReference type="ARBA" id="ARBA00024334"/>
    </source>
</evidence>
<evidence type="ECO:0000256" key="5">
    <source>
        <dbReference type="ARBA" id="ARBA00022723"/>
    </source>
</evidence>
<keyword evidence="22" id="KW-1185">Reference proteome</keyword>
<evidence type="ECO:0000256" key="3">
    <source>
        <dbReference type="ARBA" id="ARBA00022527"/>
    </source>
</evidence>
<keyword evidence="7 15" id="KW-0547">Nucleotide-binding</keyword>
<accession>A0A067BSB4</accession>
<organism evidence="21 22">
    <name type="scientific">Saprolegnia parasitica (strain CBS 223.65)</name>
    <dbReference type="NCBI Taxonomy" id="695850"/>
    <lineage>
        <taxon>Eukaryota</taxon>
        <taxon>Sar</taxon>
        <taxon>Stramenopiles</taxon>
        <taxon>Oomycota</taxon>
        <taxon>Saprolegniomycetes</taxon>
        <taxon>Saprolegniales</taxon>
        <taxon>Saprolegniaceae</taxon>
        <taxon>Saprolegnia</taxon>
    </lineage>
</organism>
<dbReference type="InterPro" id="IPR011009">
    <property type="entry name" value="Kinase-like_dom_sf"/>
</dbReference>
<evidence type="ECO:0000256" key="14">
    <source>
        <dbReference type="PIRSR" id="PIRSR630616-1"/>
    </source>
</evidence>
<evidence type="ECO:0000256" key="2">
    <source>
        <dbReference type="ARBA" id="ARBA00012513"/>
    </source>
</evidence>
<dbReference type="OrthoDB" id="40902at2759"/>
<evidence type="ECO:0000256" key="16">
    <source>
        <dbReference type="PIRSR" id="PIRSR630616-3"/>
    </source>
</evidence>
<dbReference type="InterPro" id="IPR017441">
    <property type="entry name" value="Protein_kinase_ATP_BS"/>
</dbReference>
<dbReference type="SMART" id="SM00220">
    <property type="entry name" value="S_TKc"/>
    <property type="match status" value="1"/>
</dbReference>
<evidence type="ECO:0000256" key="13">
    <source>
        <dbReference type="ARBA" id="ARBA00048679"/>
    </source>
</evidence>
<sequence>MAETKDRSPFSLLRSLFFKRPAPPKDGAPPSSAPVEVPATVALAVPRLSTPRKRAHFHELYEVTKDLGNGSYSLVKQVTHKRHGGCFAAKIIDKSALSKVDRHALSQEVEVLKKLSHDYVMQLHEVFEDDATCYMVLEYLDGGDLFDRVTKRGKLSETEAQFIMAALLEAVDYCHSRCVIHRDIKPENIMLSGHMIKLCDFGFARQLTAVDERASDSCGTPGYAAPEVLNGHPYGCEVDIFSLGVVFYILLCGYPPFPMKLHKLRKHTFEVVFPPKEWQCISDEIKSLIRSMLSVIPSHRPSALALKMHPWMKMGRQKLPPRPISDLRSDLYGPRGVHAIKYGRHGFPHATHVRICDVCHTLTWSSKSIRDPMTPSSSVARSFFGTTSPRPSSSRPGGRCAHTQPGLLLESVVRVVHGPRTPVFDRVMRPTPDNCCSLLTTTRTLDLEFGSKRVCEEMVELFTNAIIDAAAVTPPEPTRRALVAPTLSP</sequence>
<dbReference type="GO" id="GO:0004674">
    <property type="term" value="F:protein serine/threonine kinase activity"/>
    <property type="evidence" value="ECO:0007669"/>
    <property type="project" value="UniProtKB-KW"/>
</dbReference>
<keyword evidence="9" id="KW-0106">Calcium</keyword>
<feature type="region of interest" description="Disordered" evidence="19">
    <location>
        <begin position="370"/>
        <end position="401"/>
    </location>
</feature>
<evidence type="ECO:0000256" key="15">
    <source>
        <dbReference type="PIRSR" id="PIRSR630616-2"/>
    </source>
</evidence>
<protein>
    <recommendedName>
        <fullName evidence="2">non-specific serine/threonine protein kinase</fullName>
        <ecNumber evidence="2">2.7.11.1</ecNumber>
    </recommendedName>
</protein>
<keyword evidence="3 18" id="KW-0723">Serine/threonine-protein kinase</keyword>
<dbReference type="InterPro" id="IPR030616">
    <property type="entry name" value="Aur-like"/>
</dbReference>
<proteinExistence type="inferred from homology"/>
<keyword evidence="4" id="KW-0808">Transferase</keyword>
<dbReference type="SUPFAM" id="SSF56112">
    <property type="entry name" value="Protein kinase-like (PK-like)"/>
    <property type="match status" value="1"/>
</dbReference>
<dbReference type="Pfam" id="PF00069">
    <property type="entry name" value="Pkinase"/>
    <property type="match status" value="1"/>
</dbReference>
<evidence type="ECO:0000256" key="19">
    <source>
        <dbReference type="SAM" id="MobiDB-lite"/>
    </source>
</evidence>
<evidence type="ECO:0000256" key="10">
    <source>
        <dbReference type="ARBA" id="ARBA00022840"/>
    </source>
</evidence>
<dbReference type="InterPro" id="IPR000719">
    <property type="entry name" value="Prot_kinase_dom"/>
</dbReference>
<dbReference type="RefSeq" id="XP_012207866.1">
    <property type="nucleotide sequence ID" value="XM_012352476.1"/>
</dbReference>
<dbReference type="EMBL" id="KK583288">
    <property type="protein sequence ID" value="KDO21419.1"/>
    <property type="molecule type" value="Genomic_DNA"/>
</dbReference>
<feature type="compositionally biased region" description="Low complexity" evidence="19">
    <location>
        <begin position="382"/>
        <end position="399"/>
    </location>
</feature>
<evidence type="ECO:0000256" key="18">
    <source>
        <dbReference type="RuleBase" id="RU000304"/>
    </source>
</evidence>
<evidence type="ECO:0000256" key="8">
    <source>
        <dbReference type="ARBA" id="ARBA00022777"/>
    </source>
</evidence>
<dbReference type="InterPro" id="IPR011993">
    <property type="entry name" value="PH-like_dom_sf"/>
</dbReference>
<feature type="binding site" evidence="15">
    <location>
        <begin position="187"/>
        <end position="188"/>
    </location>
    <ligand>
        <name>ATP</name>
        <dbReference type="ChEBI" id="CHEBI:30616"/>
    </ligand>
</feature>
<dbReference type="PANTHER" id="PTHR24350">
    <property type="entry name" value="SERINE/THREONINE-PROTEIN KINASE IAL-RELATED"/>
    <property type="match status" value="1"/>
</dbReference>
<evidence type="ECO:0000256" key="4">
    <source>
        <dbReference type="ARBA" id="ARBA00022679"/>
    </source>
</evidence>
<dbReference type="Proteomes" id="UP000030745">
    <property type="component" value="Unassembled WGS sequence"/>
</dbReference>
<dbReference type="OMA" id="ATHVRIC"/>
<evidence type="ECO:0000256" key="12">
    <source>
        <dbReference type="ARBA" id="ARBA00047899"/>
    </source>
</evidence>
<dbReference type="PROSITE" id="PS00107">
    <property type="entry name" value="PROTEIN_KINASE_ATP"/>
    <property type="match status" value="1"/>
</dbReference>
<evidence type="ECO:0000313" key="22">
    <source>
        <dbReference type="Proteomes" id="UP000030745"/>
    </source>
</evidence>
<dbReference type="PROSITE" id="PS00108">
    <property type="entry name" value="PROTEIN_KINASE_ST"/>
    <property type="match status" value="1"/>
</dbReference>
<keyword evidence="10 15" id="KW-0067">ATP-binding</keyword>
<evidence type="ECO:0000256" key="1">
    <source>
        <dbReference type="ARBA" id="ARBA00001946"/>
    </source>
</evidence>
<keyword evidence="6" id="KW-0677">Repeat</keyword>
<dbReference type="PROSITE" id="PS50011">
    <property type="entry name" value="PROTEIN_KINASE_DOM"/>
    <property type="match status" value="1"/>
</dbReference>
<keyword evidence="8 21" id="KW-0418">Kinase</keyword>
<dbReference type="GO" id="GO:0005524">
    <property type="term" value="F:ATP binding"/>
    <property type="evidence" value="ECO:0007669"/>
    <property type="project" value="UniProtKB-UniRule"/>
</dbReference>
<keyword evidence="5" id="KW-0479">Metal-binding</keyword>
<feature type="cross-link" description="Glycyl lysine isopeptide (Lys-Gly) (interchain with G-Cter in SUMO2)" evidence="16">
    <location>
        <position position="185"/>
    </location>
</feature>
<dbReference type="Gene3D" id="2.30.29.30">
    <property type="entry name" value="Pleckstrin-homology domain (PH domain)/Phosphotyrosine-binding domain (PTB)"/>
    <property type="match status" value="1"/>
</dbReference>
<dbReference type="KEGG" id="spar:SPRG_12426"/>
<feature type="binding site" evidence="15">
    <location>
        <position position="200"/>
    </location>
    <ligand>
        <name>ATP</name>
        <dbReference type="ChEBI" id="CHEBI:30616"/>
    </ligand>
</feature>
<reference evidence="21 22" key="1">
    <citation type="journal article" date="2013" name="PLoS Genet.">
        <title>Distinctive expansion of potential virulence genes in the genome of the oomycete fish pathogen Saprolegnia parasitica.</title>
        <authorList>
            <person name="Jiang R.H."/>
            <person name="de Bruijn I."/>
            <person name="Haas B.J."/>
            <person name="Belmonte R."/>
            <person name="Lobach L."/>
            <person name="Christie J."/>
            <person name="van den Ackerveken G."/>
            <person name="Bottin A."/>
            <person name="Bulone V."/>
            <person name="Diaz-Moreno S.M."/>
            <person name="Dumas B."/>
            <person name="Fan L."/>
            <person name="Gaulin E."/>
            <person name="Govers F."/>
            <person name="Grenville-Briggs L.J."/>
            <person name="Horner N.R."/>
            <person name="Levin J.Z."/>
            <person name="Mammella M."/>
            <person name="Meijer H.J."/>
            <person name="Morris P."/>
            <person name="Nusbaum C."/>
            <person name="Oome S."/>
            <person name="Phillips A.J."/>
            <person name="van Rooyen D."/>
            <person name="Rzeszutek E."/>
            <person name="Saraiva M."/>
            <person name="Secombes C.J."/>
            <person name="Seidl M.F."/>
            <person name="Snel B."/>
            <person name="Stassen J.H."/>
            <person name="Sykes S."/>
            <person name="Tripathy S."/>
            <person name="van den Berg H."/>
            <person name="Vega-Arreguin J.C."/>
            <person name="Wawra S."/>
            <person name="Young S.K."/>
            <person name="Zeng Q."/>
            <person name="Dieguez-Uribeondo J."/>
            <person name="Russ C."/>
            <person name="Tyler B.M."/>
            <person name="van West P."/>
        </authorList>
    </citation>
    <scope>NUCLEOTIDE SEQUENCE [LARGE SCALE GENOMIC DNA]</scope>
    <source>
        <strain evidence="21 22">CBS 223.65</strain>
    </source>
</reference>
<comment type="catalytic activity">
    <reaction evidence="13">
        <text>L-seryl-[protein] + ATP = O-phospho-L-seryl-[protein] + ADP + H(+)</text>
        <dbReference type="Rhea" id="RHEA:17989"/>
        <dbReference type="Rhea" id="RHEA-COMP:9863"/>
        <dbReference type="Rhea" id="RHEA-COMP:11604"/>
        <dbReference type="ChEBI" id="CHEBI:15378"/>
        <dbReference type="ChEBI" id="CHEBI:29999"/>
        <dbReference type="ChEBI" id="CHEBI:30616"/>
        <dbReference type="ChEBI" id="CHEBI:83421"/>
        <dbReference type="ChEBI" id="CHEBI:456216"/>
        <dbReference type="EC" id="2.7.11.1"/>
    </reaction>
</comment>
<evidence type="ECO:0000256" key="9">
    <source>
        <dbReference type="ARBA" id="ARBA00022837"/>
    </source>
</evidence>
<dbReference type="Gene3D" id="1.10.510.10">
    <property type="entry name" value="Transferase(Phosphotransferase) domain 1"/>
    <property type="match status" value="1"/>
</dbReference>
<evidence type="ECO:0000256" key="17">
    <source>
        <dbReference type="PROSITE-ProRule" id="PRU10141"/>
    </source>
</evidence>
<name>A0A067BSB4_SAPPC</name>
<feature type="domain" description="Protein kinase" evidence="20">
    <location>
        <begin position="61"/>
        <end position="312"/>
    </location>
</feature>
<dbReference type="VEuPathDB" id="FungiDB:SPRG_12426"/>